<dbReference type="InterPro" id="IPR008969">
    <property type="entry name" value="CarboxyPept-like_regulatory"/>
</dbReference>
<dbReference type="AlphaFoldDB" id="A0A3A1NGY7"/>
<evidence type="ECO:0000256" key="3">
    <source>
        <dbReference type="ARBA" id="ARBA00022452"/>
    </source>
</evidence>
<evidence type="ECO:0000313" key="13">
    <source>
        <dbReference type="Proteomes" id="UP000321621"/>
    </source>
</evidence>
<keyword evidence="8" id="KW-0732">Signal</keyword>
<evidence type="ECO:0000313" key="10">
    <source>
        <dbReference type="EMBL" id="RIV42899.1"/>
    </source>
</evidence>
<evidence type="ECO:0000256" key="5">
    <source>
        <dbReference type="ARBA" id="ARBA00023136"/>
    </source>
</evidence>
<dbReference type="InterPro" id="IPR039426">
    <property type="entry name" value="TonB-dep_rcpt-like"/>
</dbReference>
<organism evidence="10 12">
    <name type="scientific">Flagellimonas pelagia</name>
    <dbReference type="NCBI Taxonomy" id="2306998"/>
    <lineage>
        <taxon>Bacteria</taxon>
        <taxon>Pseudomonadati</taxon>
        <taxon>Bacteroidota</taxon>
        <taxon>Flavobacteriia</taxon>
        <taxon>Flavobacteriales</taxon>
        <taxon>Flavobacteriaceae</taxon>
        <taxon>Flagellimonas</taxon>
    </lineage>
</organism>
<comment type="subcellular location">
    <subcellularLocation>
        <location evidence="1 7">Cell outer membrane</location>
        <topology evidence="1 7">Multi-pass membrane protein</topology>
    </subcellularLocation>
</comment>
<proteinExistence type="inferred from homology"/>
<evidence type="ECO:0000256" key="6">
    <source>
        <dbReference type="ARBA" id="ARBA00023237"/>
    </source>
</evidence>
<reference evidence="11 13" key="2">
    <citation type="submission" date="2019-07" db="EMBL/GenBank/DDBJ databases">
        <title>Draft genome of two Muricauda strains isolated from deep sea.</title>
        <authorList>
            <person name="Sun C."/>
        </authorList>
    </citation>
    <scope>NUCLEOTIDE SEQUENCE [LARGE SCALE GENOMIC DNA]</scope>
    <source>
        <strain evidence="11 13">72</strain>
    </source>
</reference>
<dbReference type="SUPFAM" id="SSF49464">
    <property type="entry name" value="Carboxypeptidase regulatory domain-like"/>
    <property type="match status" value="1"/>
</dbReference>
<evidence type="ECO:0000256" key="7">
    <source>
        <dbReference type="PROSITE-ProRule" id="PRU01360"/>
    </source>
</evidence>
<evidence type="ECO:0000256" key="8">
    <source>
        <dbReference type="SAM" id="SignalP"/>
    </source>
</evidence>
<dbReference type="Gene3D" id="2.40.170.20">
    <property type="entry name" value="TonB-dependent receptor, beta-barrel domain"/>
    <property type="match status" value="1"/>
</dbReference>
<dbReference type="Gene3D" id="2.170.130.10">
    <property type="entry name" value="TonB-dependent receptor, plug domain"/>
    <property type="match status" value="1"/>
</dbReference>
<dbReference type="Gene3D" id="2.60.40.1120">
    <property type="entry name" value="Carboxypeptidase-like, regulatory domain"/>
    <property type="match status" value="1"/>
</dbReference>
<reference evidence="10 12" key="1">
    <citation type="submission" date="2018-08" db="EMBL/GenBank/DDBJ databases">
        <title>Proposal of Muricauda 72 sp.nov. and Muricauda NH166 sp.nov., isolated from seawater.</title>
        <authorList>
            <person name="Cheng H."/>
            <person name="Wu Y.-H."/>
            <person name="Guo L.-L."/>
            <person name="Xu X.-W."/>
        </authorList>
    </citation>
    <scope>NUCLEOTIDE SEQUENCE [LARGE SCALE GENOMIC DNA]</scope>
    <source>
        <strain evidence="10 12">72</strain>
    </source>
</reference>
<dbReference type="Proteomes" id="UP000321621">
    <property type="component" value="Unassembled WGS sequence"/>
</dbReference>
<dbReference type="NCBIfam" id="TIGR04056">
    <property type="entry name" value="OMP_RagA_SusC"/>
    <property type="match status" value="1"/>
</dbReference>
<dbReference type="SUPFAM" id="SSF56935">
    <property type="entry name" value="Porins"/>
    <property type="match status" value="1"/>
</dbReference>
<evidence type="ECO:0000256" key="1">
    <source>
        <dbReference type="ARBA" id="ARBA00004571"/>
    </source>
</evidence>
<feature type="domain" description="TonB-dependent receptor plug" evidence="9">
    <location>
        <begin position="117"/>
        <end position="216"/>
    </location>
</feature>
<name>A0A3A1NGY7_9FLAO</name>
<dbReference type="RefSeq" id="WP_119648391.1">
    <property type="nucleotide sequence ID" value="NZ_QXFI01000033.1"/>
</dbReference>
<keyword evidence="5 7" id="KW-0472">Membrane</keyword>
<evidence type="ECO:0000313" key="11">
    <source>
        <dbReference type="EMBL" id="TXJ92095.1"/>
    </source>
</evidence>
<keyword evidence="3 7" id="KW-1134">Transmembrane beta strand</keyword>
<dbReference type="InterPro" id="IPR037066">
    <property type="entry name" value="Plug_dom_sf"/>
</dbReference>
<feature type="chain" id="PRO_5017390483" evidence="8">
    <location>
        <begin position="23"/>
        <end position="1041"/>
    </location>
</feature>
<dbReference type="EMBL" id="QXFI01000033">
    <property type="protein sequence ID" value="RIV42899.1"/>
    <property type="molecule type" value="Genomic_DNA"/>
</dbReference>
<keyword evidence="13" id="KW-1185">Reference proteome</keyword>
<dbReference type="Pfam" id="PF13715">
    <property type="entry name" value="CarbopepD_reg_2"/>
    <property type="match status" value="1"/>
</dbReference>
<sequence length="1041" mass="115135">MKTKLKGILAFLMLLVVHLTSAQEKTITGTVTDHTGIPLPGVNILVEGTATGTQTDFDGIYTISAAPGQTLLFTYIGQKPTSVIVGGSSTIDVQMEEDAQALDEVVVTALGIKREKKSLGYAQQSIEGESVVLAKDTDISDGLAGKISGVQLVGSPSSTYESSNIRLRGNVGVLYVVDGIKINSPGDINMQDVEDISVLKGLAATALYGTEARNGAVIITTKTAKDGETKVTVDIASSISSLYLLPKYQNEYGGGYSQTFAQVDGQNIPNFSADESWGPRLDGTLVRQWDSWIVGDPGYGELRPWVPTPHGIEDFYETGATSNITVGFLQGGEKYNIKTTVNHVGTTLINPNSDRKQTTISFKGTYNVSEKLKFNGVFNYQYRYTFNNPQDRGYAGNFNEWWQRQLDMTRLRNYKRNGQIVSWNMRAYDNPTPLYWDSPYFEVYENLNHETKNAIYGSLGLEYEILPELVATVDLRRTFDLYNFDDRNAWGGLATPRYLEKTTQNEFTEAYTQLSYNKKIGDFDLVASAGAQFNQRKYKLIQAQTVGGLQIPNYYSIDTSVDKPNYVRDSRHQKLNSTFATASVGYKNFLYLDGSYRIDWGSTAASDNNSVDTYGVSASFIFSEFINDGSFLSFGKIRAGFAQAPSFPDVYRLQSTYDIQNPYGSNVALSVPDILNNPGLIGGVREEIEIGTELSFLNNRLGLDFTYFDRTDKELPTELSLTGATGYESTYGNGSIIDTKGWEVALTATPFRNENFSWDVNFNISGYNKKVVKINDLVTYDEVETGRTASLAHTAGDDWGNIYGYDVVRNDDGVPVINSNGLRVYTNNYVKVANVQPDFNGGFINTFRYKNFDLGFSVDFQGGGNFFSVTRSLLAYSGLGDFTVGDNELGNPKRDPVLDSSGNEVNTVLAQNVGANSGGVLVEGVSEETGEPIAYYTSAYSYYKSMNRKVGEWIYDASYVKLRQLKIGYHIPRSILGNLPVDDVSVSLYANNLWLIYSSIDGIDPSEIEAYNSTDPDDIRWTEAAQDPNQRTFGLNLKFSF</sequence>
<protein>
    <submittedName>
        <fullName evidence="10">SusC/RagA family TonB-linked outer membrane protein</fullName>
    </submittedName>
</protein>
<dbReference type="GO" id="GO:0009279">
    <property type="term" value="C:cell outer membrane"/>
    <property type="evidence" value="ECO:0007669"/>
    <property type="project" value="UniProtKB-SubCell"/>
</dbReference>
<evidence type="ECO:0000259" key="9">
    <source>
        <dbReference type="Pfam" id="PF07715"/>
    </source>
</evidence>
<dbReference type="PROSITE" id="PS52016">
    <property type="entry name" value="TONB_DEPENDENT_REC_3"/>
    <property type="match status" value="1"/>
</dbReference>
<comment type="caution">
    <text evidence="10">The sequence shown here is derived from an EMBL/GenBank/DDBJ whole genome shotgun (WGS) entry which is preliminary data.</text>
</comment>
<dbReference type="InterPro" id="IPR036942">
    <property type="entry name" value="Beta-barrel_TonB_sf"/>
</dbReference>
<dbReference type="Proteomes" id="UP000266691">
    <property type="component" value="Unassembled WGS sequence"/>
</dbReference>
<evidence type="ECO:0000256" key="2">
    <source>
        <dbReference type="ARBA" id="ARBA00022448"/>
    </source>
</evidence>
<dbReference type="OrthoDB" id="9768177at2"/>
<keyword evidence="2 7" id="KW-0813">Transport</keyword>
<evidence type="ECO:0000313" key="12">
    <source>
        <dbReference type="Proteomes" id="UP000266691"/>
    </source>
</evidence>
<keyword evidence="4 7" id="KW-0812">Transmembrane</keyword>
<dbReference type="InterPro" id="IPR012910">
    <property type="entry name" value="Plug_dom"/>
</dbReference>
<dbReference type="EMBL" id="VNWK01000033">
    <property type="protein sequence ID" value="TXJ92095.1"/>
    <property type="molecule type" value="Genomic_DNA"/>
</dbReference>
<feature type="signal peptide" evidence="8">
    <location>
        <begin position="1"/>
        <end position="22"/>
    </location>
</feature>
<gene>
    <name evidence="10" type="ORF">D2V05_14890</name>
    <name evidence="11" type="ORF">FQ017_14755</name>
</gene>
<dbReference type="InterPro" id="IPR023996">
    <property type="entry name" value="TonB-dep_OMP_SusC/RagA"/>
</dbReference>
<evidence type="ECO:0000256" key="4">
    <source>
        <dbReference type="ARBA" id="ARBA00022692"/>
    </source>
</evidence>
<accession>A0A3A1NGY7</accession>
<keyword evidence="6 7" id="KW-0998">Cell outer membrane</keyword>
<dbReference type="Pfam" id="PF07715">
    <property type="entry name" value="Plug"/>
    <property type="match status" value="1"/>
</dbReference>
<comment type="similarity">
    <text evidence="7">Belongs to the TonB-dependent receptor family.</text>
</comment>